<feature type="compositionally biased region" description="Basic residues" evidence="1">
    <location>
        <begin position="17"/>
        <end position="28"/>
    </location>
</feature>
<dbReference type="InterPro" id="IPR002711">
    <property type="entry name" value="HNH"/>
</dbReference>
<dbReference type="Pfam" id="PF01844">
    <property type="entry name" value="HNH"/>
    <property type="match status" value="1"/>
</dbReference>
<feature type="domain" description="HNH" evidence="2">
    <location>
        <begin position="11"/>
        <end position="57"/>
    </location>
</feature>
<keyword evidence="3" id="KW-0540">Nuclease</keyword>
<dbReference type="GO" id="GO:0004519">
    <property type="term" value="F:endonuclease activity"/>
    <property type="evidence" value="ECO:0007669"/>
    <property type="project" value="UniProtKB-KW"/>
</dbReference>
<evidence type="ECO:0000256" key="1">
    <source>
        <dbReference type="SAM" id="MobiDB-lite"/>
    </source>
</evidence>
<reference evidence="3" key="1">
    <citation type="submission" date="2020-03" db="EMBL/GenBank/DDBJ databases">
        <title>The deep terrestrial virosphere.</title>
        <authorList>
            <person name="Holmfeldt K."/>
            <person name="Nilsson E."/>
            <person name="Simone D."/>
            <person name="Lopez-Fernandez M."/>
            <person name="Wu X."/>
            <person name="de Brujin I."/>
            <person name="Lundin D."/>
            <person name="Andersson A."/>
            <person name="Bertilsson S."/>
            <person name="Dopson M."/>
        </authorList>
    </citation>
    <scope>NUCLEOTIDE SEQUENCE</scope>
    <source>
        <strain evidence="4">MM415A03562</strain>
        <strain evidence="5">MM415B04650</strain>
        <strain evidence="3">TM448A04119</strain>
    </source>
</reference>
<proteinExistence type="predicted"/>
<dbReference type="EMBL" id="MT144458">
    <property type="protein sequence ID" value="QJA53873.1"/>
    <property type="molecule type" value="Genomic_DNA"/>
</dbReference>
<dbReference type="EMBL" id="MT143070">
    <property type="protein sequence ID" value="QJA92477.1"/>
    <property type="molecule type" value="Genomic_DNA"/>
</dbReference>
<evidence type="ECO:0000313" key="4">
    <source>
        <dbReference type="EMBL" id="QJA70785.1"/>
    </source>
</evidence>
<dbReference type="Gene3D" id="1.10.30.50">
    <property type="match status" value="1"/>
</dbReference>
<name>A0A6H2A110_9ZZZZ</name>
<dbReference type="InterPro" id="IPR003615">
    <property type="entry name" value="HNH_nuc"/>
</dbReference>
<dbReference type="CDD" id="cd00085">
    <property type="entry name" value="HNHc"/>
    <property type="match status" value="1"/>
</dbReference>
<evidence type="ECO:0000313" key="3">
    <source>
        <dbReference type="EMBL" id="QJA53873.1"/>
    </source>
</evidence>
<keyword evidence="3" id="KW-0378">Hydrolase</keyword>
<dbReference type="EMBL" id="MT141820">
    <property type="protein sequence ID" value="QJA70785.1"/>
    <property type="molecule type" value="Genomic_DNA"/>
</dbReference>
<organism evidence="3">
    <name type="scientific">viral metagenome</name>
    <dbReference type="NCBI Taxonomy" id="1070528"/>
    <lineage>
        <taxon>unclassified sequences</taxon>
        <taxon>metagenomes</taxon>
        <taxon>organismal metagenomes</taxon>
    </lineage>
</organism>
<keyword evidence="3" id="KW-0255">Endonuclease</keyword>
<protein>
    <submittedName>
        <fullName evidence="3">Putative homing endonuclease</fullName>
    </submittedName>
</protein>
<dbReference type="GO" id="GO:0008270">
    <property type="term" value="F:zinc ion binding"/>
    <property type="evidence" value="ECO:0007669"/>
    <property type="project" value="InterPro"/>
</dbReference>
<gene>
    <name evidence="4" type="ORF">MM415A03562_0010</name>
    <name evidence="5" type="ORF">MM415B04650_0005</name>
    <name evidence="3" type="ORF">TM448A04119_0007</name>
</gene>
<feature type="region of interest" description="Disordered" evidence="1">
    <location>
        <begin position="17"/>
        <end position="37"/>
    </location>
</feature>
<evidence type="ECO:0000313" key="5">
    <source>
        <dbReference type="EMBL" id="QJA92477.1"/>
    </source>
</evidence>
<sequence length="114" mass="13242">MKEFVQKTPWCEVCGRKGRWTPHHRHPKSRADSYDGDVNETSNLTAACPDCHAAYHDAVGQAPSMRACSRDALCRDFLKLKTRWPDKKWERLAPGWLLDSFSSWWCENYVKGRT</sequence>
<dbReference type="AlphaFoldDB" id="A0A6H2A110"/>
<accession>A0A6H2A110</accession>
<evidence type="ECO:0000259" key="2">
    <source>
        <dbReference type="Pfam" id="PF01844"/>
    </source>
</evidence>
<dbReference type="GO" id="GO:0003676">
    <property type="term" value="F:nucleic acid binding"/>
    <property type="evidence" value="ECO:0007669"/>
    <property type="project" value="InterPro"/>
</dbReference>